<dbReference type="InterPro" id="IPR019734">
    <property type="entry name" value="TPR_rpt"/>
</dbReference>
<evidence type="ECO:0000256" key="2">
    <source>
        <dbReference type="SAM" id="SignalP"/>
    </source>
</evidence>
<dbReference type="EMBL" id="CP021235">
    <property type="protein sequence ID" value="ARS37436.1"/>
    <property type="molecule type" value="Genomic_DNA"/>
</dbReference>
<sequence>MKKAILLFASVLAAFAAEAQTKLLFEEKTAEAYLLKYGSGASGSSQAQLNSIINTLTENQVTTRNRRPPRKPEFALRFEQQAQITDVGDVLQLTVQVGKPQISGSTEYRDFNLADALLPDKYKARVKLLNAKNEVVSTYDRTVVLKPKGVALLQEQIPDTAVNQHYKLQVEQGQVEFTAEDVKQLQERMALVRAYFTADAKVLQALQDAAHVLPDDVDRLPLQERRLRELEELYAELRKENYTEKLQLKAQDPQRLNYKLTQLQQVLQERRKAIDYILATLDQQFYNRGVSLINNGNVSAAQVYFAKSAEANPNFAPAHVQLARIDLRNGYIREATNRTRDVLTRMRVDPQTEQLALGLAHDIYAAHITEGQKFTSRGEYESALDTYAAARDLCSTIGGLRCSMQVLNDGEARAATGMYHLMVDNGKRLLARNNLAEAERVAREALDFQKAYDYALPHTTEANELLGQVKFQYYVRFIDEGKRFLAQQNHREALSQFEEALALEQGYTFRPVQELRQLSQKAAKPVLLAMLTQGYEQAMQNRLSLARQTASDATAMQERFALVQDPEVLSKYKLLRERIFTQECVNTQAAYDRHLQQAQTLAREKKFISAEQAYGAAIKAAGEKPECSVATFTAEDGIAAIAAAAAYQRKLEEADRLIARSKYGEAVMRYEEAKSLYLAQQVNKYGLDHISLYNFAKDHQRQPFTAAVVGYYANQGEEEVAVQLLALLLEKGYRTGKTKKVQQQLGKQLAQKDVQQGQLLDARVLSAKYSQHNRNLKKLEKAYEKERRRLAKS</sequence>
<feature type="coiled-coil region" evidence="1">
    <location>
        <begin position="762"/>
        <end position="793"/>
    </location>
</feature>
<dbReference type="RefSeq" id="WP_025609089.1">
    <property type="nucleotide sequence ID" value="NZ_CP021235.1"/>
</dbReference>
<dbReference type="OrthoDB" id="843617at2"/>
<feature type="coiled-coil region" evidence="1">
    <location>
        <begin position="220"/>
        <end position="247"/>
    </location>
</feature>
<accession>A0A1X9YWX0</accession>
<dbReference type="STRING" id="709015.GCA_000472485_03940"/>
<keyword evidence="1" id="KW-0175">Coiled coil</keyword>
<evidence type="ECO:0000313" key="3">
    <source>
        <dbReference type="EMBL" id="ARS37436.1"/>
    </source>
</evidence>
<reference evidence="4" key="1">
    <citation type="submission" date="2017-05" db="EMBL/GenBank/DDBJ databases">
        <authorList>
            <person name="Ray J."/>
            <person name="Price M."/>
            <person name="Deutschbauer A."/>
        </authorList>
    </citation>
    <scope>NUCLEOTIDE SEQUENCE [LARGE SCALE GENOMIC DNA]</scope>
    <source>
        <strain evidence="4">DSM 19842</strain>
    </source>
</reference>
<dbReference type="Gene3D" id="1.25.40.10">
    <property type="entry name" value="Tetratricopeptide repeat domain"/>
    <property type="match status" value="1"/>
</dbReference>
<name>A0A1X9YWX0_9BACT</name>
<dbReference type="InterPro" id="IPR011990">
    <property type="entry name" value="TPR-like_helical_dom_sf"/>
</dbReference>
<evidence type="ECO:0000256" key="1">
    <source>
        <dbReference type="SAM" id="Coils"/>
    </source>
</evidence>
<dbReference type="SUPFAM" id="SSF48452">
    <property type="entry name" value="TPR-like"/>
    <property type="match status" value="1"/>
</dbReference>
<evidence type="ECO:0000313" key="4">
    <source>
        <dbReference type="Proteomes" id="UP000266292"/>
    </source>
</evidence>
<proteinExistence type="predicted"/>
<dbReference type="AlphaFoldDB" id="A0A1X9YWX0"/>
<feature type="signal peptide" evidence="2">
    <location>
        <begin position="1"/>
        <end position="19"/>
    </location>
</feature>
<dbReference type="KEGG" id="pact:CA264_19520"/>
<keyword evidence="2" id="KW-0732">Signal</keyword>
<protein>
    <recommendedName>
        <fullName evidence="5">Tetratricopeptide repeat protein</fullName>
    </recommendedName>
</protein>
<organism evidence="3 4">
    <name type="scientific">Pontibacter actiniarum</name>
    <dbReference type="NCBI Taxonomy" id="323450"/>
    <lineage>
        <taxon>Bacteria</taxon>
        <taxon>Pseudomonadati</taxon>
        <taxon>Bacteroidota</taxon>
        <taxon>Cytophagia</taxon>
        <taxon>Cytophagales</taxon>
        <taxon>Hymenobacteraceae</taxon>
        <taxon>Pontibacter</taxon>
    </lineage>
</organism>
<dbReference type="Proteomes" id="UP000266292">
    <property type="component" value="Chromosome"/>
</dbReference>
<gene>
    <name evidence="3" type="ORF">CA264_19520</name>
</gene>
<dbReference type="SMART" id="SM00028">
    <property type="entry name" value="TPR"/>
    <property type="match status" value="4"/>
</dbReference>
<feature type="chain" id="PRO_5010987777" description="Tetratricopeptide repeat protein" evidence="2">
    <location>
        <begin position="20"/>
        <end position="793"/>
    </location>
</feature>
<evidence type="ECO:0008006" key="5">
    <source>
        <dbReference type="Google" id="ProtNLM"/>
    </source>
</evidence>
<keyword evidence="4" id="KW-1185">Reference proteome</keyword>